<evidence type="ECO:0000313" key="1">
    <source>
        <dbReference type="EMBL" id="SUZ68134.1"/>
    </source>
</evidence>
<gene>
    <name evidence="1" type="ORF">METZ01_LOCUS20988</name>
</gene>
<sequence length="91" mass="10255">MLSILILFSLACSKEEEKCKNEKIYACIDVVEDEIKKNNSVLPSGGATQLNDSTLFITFFNSSTNTVSEKYVVLGCDCELLYYEDEDPRLN</sequence>
<dbReference type="EMBL" id="UINC01001031">
    <property type="protein sequence ID" value="SUZ68134.1"/>
    <property type="molecule type" value="Genomic_DNA"/>
</dbReference>
<proteinExistence type="predicted"/>
<name>A0A381PNE5_9ZZZZ</name>
<protein>
    <submittedName>
        <fullName evidence="1">Uncharacterized protein</fullName>
    </submittedName>
</protein>
<dbReference type="AlphaFoldDB" id="A0A381PNE5"/>
<reference evidence="1" key="1">
    <citation type="submission" date="2018-05" db="EMBL/GenBank/DDBJ databases">
        <authorList>
            <person name="Lanie J.A."/>
            <person name="Ng W.-L."/>
            <person name="Kazmierczak K.M."/>
            <person name="Andrzejewski T.M."/>
            <person name="Davidsen T.M."/>
            <person name="Wayne K.J."/>
            <person name="Tettelin H."/>
            <person name="Glass J.I."/>
            <person name="Rusch D."/>
            <person name="Podicherti R."/>
            <person name="Tsui H.-C.T."/>
            <person name="Winkler M.E."/>
        </authorList>
    </citation>
    <scope>NUCLEOTIDE SEQUENCE</scope>
</reference>
<organism evidence="1">
    <name type="scientific">marine metagenome</name>
    <dbReference type="NCBI Taxonomy" id="408172"/>
    <lineage>
        <taxon>unclassified sequences</taxon>
        <taxon>metagenomes</taxon>
        <taxon>ecological metagenomes</taxon>
    </lineage>
</organism>
<accession>A0A381PNE5</accession>